<sequence length="220" mass="24325">MCIHVSSDQAPSQRHAHSELNKEGTTDFGDAGYRFYGIGLLHFCENCISSLHHYRLTDMSETFYVGLLSAIWASNTSEEKKIKEVSPAAVFSVRDAHSNEICYQTVSMPLQNIVKGTHDVVATLIPEQYKPSSSEAKTHSILGRPLYITCNANGDFLWTDGFFECVGMGNRHIPTKCSVIGKFDCPGPAHDNPIISSKASFRYPAGTDVLKDEPGKNEMF</sequence>
<protein>
    <submittedName>
        <fullName evidence="2">Uncharacterized protein</fullName>
    </submittedName>
</protein>
<organism evidence="2 3">
    <name type="scientific">Paramuricea clavata</name>
    <name type="common">Red gorgonian</name>
    <name type="synonym">Violescent sea-whip</name>
    <dbReference type="NCBI Taxonomy" id="317549"/>
    <lineage>
        <taxon>Eukaryota</taxon>
        <taxon>Metazoa</taxon>
        <taxon>Cnidaria</taxon>
        <taxon>Anthozoa</taxon>
        <taxon>Octocorallia</taxon>
        <taxon>Malacalcyonacea</taxon>
        <taxon>Plexauridae</taxon>
        <taxon>Paramuricea</taxon>
    </lineage>
</organism>
<feature type="region of interest" description="Disordered" evidence="1">
    <location>
        <begin position="1"/>
        <end position="23"/>
    </location>
</feature>
<gene>
    <name evidence="2" type="ORF">PACLA_8A022396</name>
</gene>
<reference evidence="2" key="1">
    <citation type="submission" date="2020-04" db="EMBL/GenBank/DDBJ databases">
        <authorList>
            <person name="Alioto T."/>
            <person name="Alioto T."/>
            <person name="Gomez Garrido J."/>
        </authorList>
    </citation>
    <scope>NUCLEOTIDE SEQUENCE</scope>
    <source>
        <strain evidence="2">A484AB</strain>
    </source>
</reference>
<comment type="caution">
    <text evidence="2">The sequence shown here is derived from an EMBL/GenBank/DDBJ whole genome shotgun (WGS) entry which is preliminary data.</text>
</comment>
<accession>A0A7D9IW52</accession>
<dbReference type="AlphaFoldDB" id="A0A7D9IW52"/>
<evidence type="ECO:0000256" key="1">
    <source>
        <dbReference type="SAM" id="MobiDB-lite"/>
    </source>
</evidence>
<dbReference type="Proteomes" id="UP001152795">
    <property type="component" value="Unassembled WGS sequence"/>
</dbReference>
<dbReference type="EMBL" id="CACRXK020008554">
    <property type="protein sequence ID" value="CAB4015049.1"/>
    <property type="molecule type" value="Genomic_DNA"/>
</dbReference>
<evidence type="ECO:0000313" key="3">
    <source>
        <dbReference type="Proteomes" id="UP001152795"/>
    </source>
</evidence>
<name>A0A7D9IW52_PARCT</name>
<evidence type="ECO:0000313" key="2">
    <source>
        <dbReference type="EMBL" id="CAB4015049.1"/>
    </source>
</evidence>
<proteinExistence type="predicted"/>
<keyword evidence="3" id="KW-1185">Reference proteome</keyword>
<feature type="compositionally biased region" description="Polar residues" evidence="1">
    <location>
        <begin position="1"/>
        <end position="12"/>
    </location>
</feature>